<dbReference type="PANTHER" id="PTHR24305:SF237">
    <property type="entry name" value="CYTOCHROME P450 MONOOXYGENASE ATNE-RELATED"/>
    <property type="match status" value="1"/>
</dbReference>
<proteinExistence type="inferred from homology"/>
<keyword evidence="9 14" id="KW-0560">Oxidoreductase</keyword>
<dbReference type="InterPro" id="IPR017972">
    <property type="entry name" value="Cyt_P450_CS"/>
</dbReference>
<comment type="similarity">
    <text evidence="4 14">Belongs to the cytochrome P450 family.</text>
</comment>
<evidence type="ECO:0000256" key="9">
    <source>
        <dbReference type="ARBA" id="ARBA00023002"/>
    </source>
</evidence>
<evidence type="ECO:0000313" key="16">
    <source>
        <dbReference type="EMBL" id="KAF2458928.1"/>
    </source>
</evidence>
<evidence type="ECO:0000256" key="10">
    <source>
        <dbReference type="ARBA" id="ARBA00023004"/>
    </source>
</evidence>
<name>A0A6A6P574_9PEZI</name>
<evidence type="ECO:0000256" key="1">
    <source>
        <dbReference type="ARBA" id="ARBA00001971"/>
    </source>
</evidence>
<keyword evidence="8 15" id="KW-1133">Transmembrane helix</keyword>
<dbReference type="InterPro" id="IPR050121">
    <property type="entry name" value="Cytochrome_P450_monoxygenase"/>
</dbReference>
<dbReference type="PRINTS" id="PR00463">
    <property type="entry name" value="EP450I"/>
</dbReference>
<dbReference type="InterPro" id="IPR001128">
    <property type="entry name" value="Cyt_P450"/>
</dbReference>
<evidence type="ECO:0000256" key="12">
    <source>
        <dbReference type="ARBA" id="ARBA00023136"/>
    </source>
</evidence>
<evidence type="ECO:0000256" key="7">
    <source>
        <dbReference type="ARBA" id="ARBA00022723"/>
    </source>
</evidence>
<reference evidence="16" key="1">
    <citation type="journal article" date="2020" name="Stud. Mycol.">
        <title>101 Dothideomycetes genomes: a test case for predicting lifestyles and emergence of pathogens.</title>
        <authorList>
            <person name="Haridas S."/>
            <person name="Albert R."/>
            <person name="Binder M."/>
            <person name="Bloem J."/>
            <person name="Labutti K."/>
            <person name="Salamov A."/>
            <person name="Andreopoulos B."/>
            <person name="Baker S."/>
            <person name="Barry K."/>
            <person name="Bills G."/>
            <person name="Bluhm B."/>
            <person name="Cannon C."/>
            <person name="Castanera R."/>
            <person name="Culley D."/>
            <person name="Daum C."/>
            <person name="Ezra D."/>
            <person name="Gonzalez J."/>
            <person name="Henrissat B."/>
            <person name="Kuo A."/>
            <person name="Liang C."/>
            <person name="Lipzen A."/>
            <person name="Lutzoni F."/>
            <person name="Magnuson J."/>
            <person name="Mondo S."/>
            <person name="Nolan M."/>
            <person name="Ohm R."/>
            <person name="Pangilinan J."/>
            <person name="Park H.-J."/>
            <person name="Ramirez L."/>
            <person name="Alfaro M."/>
            <person name="Sun H."/>
            <person name="Tritt A."/>
            <person name="Yoshinaga Y."/>
            <person name="Zwiers L.-H."/>
            <person name="Turgeon B."/>
            <person name="Goodwin S."/>
            <person name="Spatafora J."/>
            <person name="Crous P."/>
            <person name="Grigoriev I."/>
        </authorList>
    </citation>
    <scope>NUCLEOTIDE SEQUENCE</scope>
    <source>
        <strain evidence="16">ATCC 16933</strain>
    </source>
</reference>
<protein>
    <submittedName>
        <fullName evidence="16">Cytochrome P450</fullName>
    </submittedName>
</protein>
<keyword evidence="6 15" id="KW-0812">Transmembrane</keyword>
<evidence type="ECO:0000256" key="8">
    <source>
        <dbReference type="ARBA" id="ARBA00022989"/>
    </source>
</evidence>
<dbReference type="Proteomes" id="UP000799766">
    <property type="component" value="Unassembled WGS sequence"/>
</dbReference>
<dbReference type="EMBL" id="MU001676">
    <property type="protein sequence ID" value="KAF2458928.1"/>
    <property type="molecule type" value="Genomic_DNA"/>
</dbReference>
<dbReference type="GO" id="GO:0004497">
    <property type="term" value="F:monooxygenase activity"/>
    <property type="evidence" value="ECO:0007669"/>
    <property type="project" value="UniProtKB-KW"/>
</dbReference>
<keyword evidence="5 13" id="KW-0349">Heme</keyword>
<dbReference type="InterPro" id="IPR002401">
    <property type="entry name" value="Cyt_P450_E_grp-I"/>
</dbReference>
<comment type="pathway">
    <text evidence="3">Mycotoxin biosynthesis.</text>
</comment>
<keyword evidence="7 13" id="KW-0479">Metal-binding</keyword>
<gene>
    <name evidence="16" type="ORF">BDY21DRAFT_370446</name>
</gene>
<dbReference type="SUPFAM" id="SSF48264">
    <property type="entry name" value="Cytochrome P450"/>
    <property type="match status" value="1"/>
</dbReference>
<sequence length="543" mass="60322">MPLTATIVAVVAAFAVYIVGVVVYRLFFHPLARYPGPLLAKITGWHAAYHAWRGDRHLEFWRCHEKYGSIYRWAPNSISVNTNTALKDIYGHRANVRKADFYTAFPPTKDTFNTHSSIDRAAHARKRRVLSHAFSDSAIKTMEGHILDHVRALCTQLLGATQKTRSPQLLEEKQAESSSKRGWSAPQNMASWTNYLAFDVMGDLCFGKPFRMLTSPTNRFATDLVASASHRHLICGTYLPIHKYHLDKLLFRRIAAGRARYMAYSKAQAGERAKIGIDGAPDRRDFFYYLLQARDPETGAGFAPAELWGESNLLIIAGSDTTSTAMSATLFYLAHHPECFAQLARDVRAAFASLEDIRLGPALTTQAYLRACIDEAMRLSPSVGGLLPRTVLPGGLAVDGHFFPPGTDLGVPHYAVHHNEAYFAEPFVFEPSRWLPDEAAGGADAVARAQSAFCPFSIGPRGCIGKTMAYAEMSLTIARLVWAFDLRLARGEAGRIGEGGWGEAGREWGREKRGEYQLKDTFTSWKDGPMVEFKLREGAEIIE</sequence>
<dbReference type="OrthoDB" id="1470350at2759"/>
<feature type="binding site" description="axial binding residue" evidence="13">
    <location>
        <position position="463"/>
    </location>
    <ligand>
        <name>heme</name>
        <dbReference type="ChEBI" id="CHEBI:30413"/>
    </ligand>
    <ligandPart>
        <name>Fe</name>
        <dbReference type="ChEBI" id="CHEBI:18248"/>
    </ligandPart>
</feature>
<evidence type="ECO:0000256" key="11">
    <source>
        <dbReference type="ARBA" id="ARBA00023033"/>
    </source>
</evidence>
<dbReference type="PROSITE" id="PS00086">
    <property type="entry name" value="CYTOCHROME_P450"/>
    <property type="match status" value="1"/>
</dbReference>
<comment type="subcellular location">
    <subcellularLocation>
        <location evidence="2">Membrane</location>
    </subcellularLocation>
</comment>
<dbReference type="PANTHER" id="PTHR24305">
    <property type="entry name" value="CYTOCHROME P450"/>
    <property type="match status" value="1"/>
</dbReference>
<dbReference type="PRINTS" id="PR00385">
    <property type="entry name" value="P450"/>
</dbReference>
<dbReference type="CDD" id="cd11061">
    <property type="entry name" value="CYP67-like"/>
    <property type="match status" value="1"/>
</dbReference>
<dbReference type="FunFam" id="1.10.630.10:FF:000063">
    <property type="entry name" value="Cytochrome P450 monooxygenase"/>
    <property type="match status" value="1"/>
</dbReference>
<evidence type="ECO:0000256" key="6">
    <source>
        <dbReference type="ARBA" id="ARBA00022692"/>
    </source>
</evidence>
<evidence type="ECO:0000256" key="2">
    <source>
        <dbReference type="ARBA" id="ARBA00004370"/>
    </source>
</evidence>
<keyword evidence="10 13" id="KW-0408">Iron</keyword>
<dbReference type="GO" id="GO:0020037">
    <property type="term" value="F:heme binding"/>
    <property type="evidence" value="ECO:0007669"/>
    <property type="project" value="InterPro"/>
</dbReference>
<dbReference type="Pfam" id="PF00067">
    <property type="entry name" value="p450"/>
    <property type="match status" value="1"/>
</dbReference>
<evidence type="ECO:0000256" key="5">
    <source>
        <dbReference type="ARBA" id="ARBA00022617"/>
    </source>
</evidence>
<evidence type="ECO:0000256" key="13">
    <source>
        <dbReference type="PIRSR" id="PIRSR602401-1"/>
    </source>
</evidence>
<keyword evidence="17" id="KW-1185">Reference proteome</keyword>
<organism evidence="16 17">
    <name type="scientific">Lineolata rhizophorae</name>
    <dbReference type="NCBI Taxonomy" id="578093"/>
    <lineage>
        <taxon>Eukaryota</taxon>
        <taxon>Fungi</taxon>
        <taxon>Dikarya</taxon>
        <taxon>Ascomycota</taxon>
        <taxon>Pezizomycotina</taxon>
        <taxon>Dothideomycetes</taxon>
        <taxon>Dothideomycetes incertae sedis</taxon>
        <taxon>Lineolatales</taxon>
        <taxon>Lineolataceae</taxon>
        <taxon>Lineolata</taxon>
    </lineage>
</organism>
<dbReference type="GO" id="GO:0005506">
    <property type="term" value="F:iron ion binding"/>
    <property type="evidence" value="ECO:0007669"/>
    <property type="project" value="InterPro"/>
</dbReference>
<dbReference type="GO" id="GO:0016705">
    <property type="term" value="F:oxidoreductase activity, acting on paired donors, with incorporation or reduction of molecular oxygen"/>
    <property type="evidence" value="ECO:0007669"/>
    <property type="project" value="InterPro"/>
</dbReference>
<evidence type="ECO:0000313" key="17">
    <source>
        <dbReference type="Proteomes" id="UP000799766"/>
    </source>
</evidence>
<accession>A0A6A6P574</accession>
<keyword evidence="11 14" id="KW-0503">Monooxygenase</keyword>
<dbReference type="GO" id="GO:0016020">
    <property type="term" value="C:membrane"/>
    <property type="evidence" value="ECO:0007669"/>
    <property type="project" value="UniProtKB-SubCell"/>
</dbReference>
<dbReference type="GO" id="GO:1902181">
    <property type="term" value="P:verruculogen biosynthetic process"/>
    <property type="evidence" value="ECO:0007669"/>
    <property type="project" value="UniProtKB-ARBA"/>
</dbReference>
<dbReference type="Gene3D" id="1.10.630.10">
    <property type="entry name" value="Cytochrome P450"/>
    <property type="match status" value="1"/>
</dbReference>
<comment type="cofactor">
    <cofactor evidence="1 13">
        <name>heme</name>
        <dbReference type="ChEBI" id="CHEBI:30413"/>
    </cofactor>
</comment>
<dbReference type="AlphaFoldDB" id="A0A6A6P574"/>
<evidence type="ECO:0000256" key="14">
    <source>
        <dbReference type="RuleBase" id="RU000461"/>
    </source>
</evidence>
<keyword evidence="12 15" id="KW-0472">Membrane</keyword>
<dbReference type="InterPro" id="IPR036396">
    <property type="entry name" value="Cyt_P450_sf"/>
</dbReference>
<evidence type="ECO:0000256" key="3">
    <source>
        <dbReference type="ARBA" id="ARBA00004685"/>
    </source>
</evidence>
<evidence type="ECO:0000256" key="15">
    <source>
        <dbReference type="SAM" id="Phobius"/>
    </source>
</evidence>
<evidence type="ECO:0000256" key="4">
    <source>
        <dbReference type="ARBA" id="ARBA00010617"/>
    </source>
</evidence>
<feature type="transmembrane region" description="Helical" evidence="15">
    <location>
        <begin position="6"/>
        <end position="27"/>
    </location>
</feature>